<name>A0A317ZYC2_9MICO</name>
<evidence type="ECO:0008006" key="3">
    <source>
        <dbReference type="Google" id="ProtNLM"/>
    </source>
</evidence>
<reference evidence="1 2" key="1">
    <citation type="submission" date="2018-05" db="EMBL/GenBank/DDBJ databases">
        <title>Genetic diversity of glacier-inhabiting Cryobacterium bacteria in China and description of Cryobacterium mengkeensis sp. nov. and Arthrobacter glacialis sp. nov.</title>
        <authorList>
            <person name="Liu Q."/>
            <person name="Xin Y.-H."/>
        </authorList>
    </citation>
    <scope>NUCLEOTIDE SEQUENCE [LARGE SCALE GENOMIC DNA]</scope>
    <source>
        <strain evidence="1 2">SK-1</strain>
    </source>
</reference>
<accession>A0A317ZYC2</accession>
<dbReference type="InterPro" id="IPR011009">
    <property type="entry name" value="Kinase-like_dom_sf"/>
</dbReference>
<proteinExistence type="predicted"/>
<dbReference type="OrthoDB" id="3638028at2"/>
<keyword evidence="2" id="KW-1185">Reference proteome</keyword>
<dbReference type="EMBL" id="QHLY01000005">
    <property type="protein sequence ID" value="PXA72274.1"/>
    <property type="molecule type" value="Genomic_DNA"/>
</dbReference>
<dbReference type="GO" id="GO:0019748">
    <property type="term" value="P:secondary metabolic process"/>
    <property type="evidence" value="ECO:0007669"/>
    <property type="project" value="InterPro"/>
</dbReference>
<sequence>MQESSPEMHRLMAAWGVTPSGPPQLTPSSELIAGVRQDLPVMLKIALVDEEVRGGALLDWWGGRGAATVLQREDRAILMVRATGPRDLAVMAATGRDAAATEILVQAALALHDHPAPAPHDGVDLVPLRDWFHDLLVADTADPLLQRAALLAERLLTTTAPAAVTVLHGDIHHGNVLDFGDRWAAIDPKGLIGHRAFDLANILCNPTEAAALDHLEERLGTISRLAALTPSVLREWTIAWCGLSLIWSREDTGRNWHTRSARAIAERLLIG</sequence>
<dbReference type="Proteomes" id="UP000246722">
    <property type="component" value="Unassembled WGS sequence"/>
</dbReference>
<protein>
    <recommendedName>
        <fullName evidence="3">Streptomycin 6-kinase</fullName>
    </recommendedName>
</protein>
<dbReference type="AlphaFoldDB" id="A0A317ZYC2"/>
<dbReference type="InterPro" id="IPR006748">
    <property type="entry name" value="NH2Glyco/OHUrea_AB-resist_kin"/>
</dbReference>
<comment type="caution">
    <text evidence="1">The sequence shown here is derived from an EMBL/GenBank/DDBJ whole genome shotgun (WGS) entry which is preliminary data.</text>
</comment>
<evidence type="ECO:0000313" key="1">
    <source>
        <dbReference type="EMBL" id="PXA72274.1"/>
    </source>
</evidence>
<dbReference type="Pfam" id="PF04655">
    <property type="entry name" value="APH_6_hur"/>
    <property type="match status" value="1"/>
</dbReference>
<gene>
    <name evidence="1" type="ORF">CTB96_05185</name>
</gene>
<evidence type="ECO:0000313" key="2">
    <source>
        <dbReference type="Proteomes" id="UP000246722"/>
    </source>
</evidence>
<dbReference type="Gene3D" id="3.90.1200.10">
    <property type="match status" value="1"/>
</dbReference>
<dbReference type="RefSeq" id="WP_110125795.1">
    <property type="nucleotide sequence ID" value="NZ_QHLY01000005.1"/>
</dbReference>
<organism evidence="1 2">
    <name type="scientific">Cryobacterium arcticum</name>
    <dbReference type="NCBI Taxonomy" id="670052"/>
    <lineage>
        <taxon>Bacteria</taxon>
        <taxon>Bacillati</taxon>
        <taxon>Actinomycetota</taxon>
        <taxon>Actinomycetes</taxon>
        <taxon>Micrococcales</taxon>
        <taxon>Microbacteriaceae</taxon>
        <taxon>Cryobacterium</taxon>
    </lineage>
</organism>
<dbReference type="GO" id="GO:0016773">
    <property type="term" value="F:phosphotransferase activity, alcohol group as acceptor"/>
    <property type="evidence" value="ECO:0007669"/>
    <property type="project" value="InterPro"/>
</dbReference>
<dbReference type="SUPFAM" id="SSF56112">
    <property type="entry name" value="Protein kinase-like (PK-like)"/>
    <property type="match status" value="1"/>
</dbReference>